<evidence type="ECO:0000313" key="3">
    <source>
        <dbReference type="EMBL" id="RKJ96773.1"/>
    </source>
</evidence>
<comment type="similarity">
    <text evidence="1">Belongs to the short-chain dehydrogenases/reductases (SDR) family.</text>
</comment>
<sequence length="247" mass="25877">MSPTPPQTTRRVLVTGASRGIGRAAMRHLADAGYQVVGLARHAPGDARPDERFVQCDLADLEAARQVVEGLAREGGFYALVNNAAIAHTTSIADTRVADMNEAMTLNVNAALVCLQALMPGMRQAGAGRVVNISSRAALGKPNRTAYSATKAALIGMSRTWALELAPHNITVNVIAPGPVATELFKQASPPGAEQTRALLAAVPLQRVAEPEEIAHAIGFLLHPLAGYMTGQTLHIDGGLTISAARL</sequence>
<dbReference type="PANTHER" id="PTHR42879">
    <property type="entry name" value="3-OXOACYL-(ACYL-CARRIER-PROTEIN) REDUCTASE"/>
    <property type="match status" value="1"/>
</dbReference>
<dbReference type="InterPro" id="IPR036291">
    <property type="entry name" value="NAD(P)-bd_dom_sf"/>
</dbReference>
<dbReference type="AlphaFoldDB" id="A0A3R7IG97"/>
<evidence type="ECO:0000259" key="2">
    <source>
        <dbReference type="SMART" id="SM00822"/>
    </source>
</evidence>
<dbReference type="InterPro" id="IPR050259">
    <property type="entry name" value="SDR"/>
</dbReference>
<dbReference type="SUPFAM" id="SSF51735">
    <property type="entry name" value="NAD(P)-binding Rossmann-fold domains"/>
    <property type="match status" value="1"/>
</dbReference>
<dbReference type="RefSeq" id="WP_094438321.1">
    <property type="nucleotide sequence ID" value="NZ_AP024172.1"/>
</dbReference>
<dbReference type="InterPro" id="IPR002347">
    <property type="entry name" value="SDR_fam"/>
</dbReference>
<dbReference type="PROSITE" id="PS00061">
    <property type="entry name" value="ADH_SHORT"/>
    <property type="match status" value="1"/>
</dbReference>
<evidence type="ECO:0000313" key="4">
    <source>
        <dbReference type="Proteomes" id="UP000216225"/>
    </source>
</evidence>
<evidence type="ECO:0000256" key="1">
    <source>
        <dbReference type="ARBA" id="ARBA00006484"/>
    </source>
</evidence>
<organism evidence="3 4">
    <name type="scientific">Alicycliphilus denitrificans</name>
    <dbReference type="NCBI Taxonomy" id="179636"/>
    <lineage>
        <taxon>Bacteria</taxon>
        <taxon>Pseudomonadati</taxon>
        <taxon>Pseudomonadota</taxon>
        <taxon>Betaproteobacteria</taxon>
        <taxon>Burkholderiales</taxon>
        <taxon>Comamonadaceae</taxon>
        <taxon>Alicycliphilus</taxon>
    </lineage>
</organism>
<gene>
    <name evidence="3" type="ORF">CE154_012220</name>
</gene>
<dbReference type="PRINTS" id="PR00080">
    <property type="entry name" value="SDRFAMILY"/>
</dbReference>
<dbReference type="PRINTS" id="PR00081">
    <property type="entry name" value="GDHRDH"/>
</dbReference>
<dbReference type="InterPro" id="IPR020904">
    <property type="entry name" value="Sc_DH/Rdtase_CS"/>
</dbReference>
<dbReference type="InterPro" id="IPR057326">
    <property type="entry name" value="KR_dom"/>
</dbReference>
<reference evidence="3 4" key="1">
    <citation type="submission" date="2018-09" db="EMBL/GenBank/DDBJ databases">
        <title>Genome comparison of Alicycliphilus sp. BQ1, a polyurethanolytic bacterium, with its closest phylogenetic relatives Alicycliphilus denitrificans BC and K601, unable to attack polyurethane.</title>
        <authorList>
            <person name="Loza-Tavera H."/>
            <person name="Lozano L."/>
            <person name="Cevallos M."/>
            <person name="Maya-Lucas O."/>
            <person name="Garcia-Mena J."/>
            <person name="Hernandez J."/>
        </authorList>
    </citation>
    <scope>NUCLEOTIDE SEQUENCE [LARGE SCALE GENOMIC DNA]</scope>
    <source>
        <strain evidence="3 4">BQ1</strain>
    </source>
</reference>
<feature type="domain" description="Ketoreductase" evidence="2">
    <location>
        <begin position="10"/>
        <end position="178"/>
    </location>
</feature>
<dbReference type="EMBL" id="NKDB02000002">
    <property type="protein sequence ID" value="RKJ96773.1"/>
    <property type="molecule type" value="Genomic_DNA"/>
</dbReference>
<dbReference type="Pfam" id="PF13561">
    <property type="entry name" value="adh_short_C2"/>
    <property type="match status" value="1"/>
</dbReference>
<name>A0A3R7IG97_9BURK</name>
<dbReference type="CDD" id="cd05233">
    <property type="entry name" value="SDR_c"/>
    <property type="match status" value="1"/>
</dbReference>
<dbReference type="SMART" id="SM00822">
    <property type="entry name" value="PKS_KR"/>
    <property type="match status" value="1"/>
</dbReference>
<dbReference type="Gene3D" id="3.40.50.720">
    <property type="entry name" value="NAD(P)-binding Rossmann-like Domain"/>
    <property type="match status" value="1"/>
</dbReference>
<comment type="caution">
    <text evidence="3">The sequence shown here is derived from an EMBL/GenBank/DDBJ whole genome shotgun (WGS) entry which is preliminary data.</text>
</comment>
<proteinExistence type="inferred from homology"/>
<dbReference type="GO" id="GO:0032787">
    <property type="term" value="P:monocarboxylic acid metabolic process"/>
    <property type="evidence" value="ECO:0007669"/>
    <property type="project" value="UniProtKB-ARBA"/>
</dbReference>
<dbReference type="Proteomes" id="UP000216225">
    <property type="component" value="Unassembled WGS sequence"/>
</dbReference>
<protein>
    <submittedName>
        <fullName evidence="3">SDR family oxidoreductase</fullName>
    </submittedName>
</protein>
<dbReference type="PANTHER" id="PTHR42879:SF2">
    <property type="entry name" value="3-OXOACYL-[ACYL-CARRIER-PROTEIN] REDUCTASE FABG"/>
    <property type="match status" value="1"/>
</dbReference>
<dbReference type="FunFam" id="3.40.50.720:FF:000084">
    <property type="entry name" value="Short-chain dehydrogenase reductase"/>
    <property type="match status" value="1"/>
</dbReference>
<accession>A0A3R7IG97</accession>